<dbReference type="FunFam" id="3.40.50.300:FF:000133">
    <property type="entry name" value="Spermidine/putrescine import ATP-binding protein PotA"/>
    <property type="match status" value="1"/>
</dbReference>
<accession>A0AAW6T735</accession>
<name>A0AAW6T735_9MICO</name>
<proteinExistence type="predicted"/>
<reference evidence="5 6" key="1">
    <citation type="submission" date="2023-04" db="EMBL/GenBank/DDBJ databases">
        <title>Klugiella caeni sp. nov. isolated from the sludge of biochemical tank.</title>
        <authorList>
            <person name="Geng K."/>
        </authorList>
    </citation>
    <scope>NUCLEOTIDE SEQUENCE [LARGE SCALE GENOMIC DNA]</scope>
    <source>
        <strain evidence="5 6">YN-L-19</strain>
    </source>
</reference>
<evidence type="ECO:0000313" key="6">
    <source>
        <dbReference type="Proteomes" id="UP001321506"/>
    </source>
</evidence>
<feature type="domain" description="ABC transporter" evidence="4">
    <location>
        <begin position="26"/>
        <end position="256"/>
    </location>
</feature>
<dbReference type="InterPro" id="IPR017871">
    <property type="entry name" value="ABC_transporter-like_CS"/>
</dbReference>
<dbReference type="PROSITE" id="PS00211">
    <property type="entry name" value="ABC_TRANSPORTER_1"/>
    <property type="match status" value="1"/>
</dbReference>
<gene>
    <name evidence="5" type="ORF">QF206_01395</name>
</gene>
<dbReference type="PANTHER" id="PTHR42781">
    <property type="entry name" value="SPERMIDINE/PUTRESCINE IMPORT ATP-BINDING PROTEIN POTA"/>
    <property type="match status" value="1"/>
</dbReference>
<dbReference type="InterPro" id="IPR050093">
    <property type="entry name" value="ABC_SmlMolc_Importer"/>
</dbReference>
<dbReference type="EMBL" id="JASATX010000001">
    <property type="protein sequence ID" value="MDI2097623.1"/>
    <property type="molecule type" value="Genomic_DNA"/>
</dbReference>
<dbReference type="RefSeq" id="WP_281487411.1">
    <property type="nucleotide sequence ID" value="NZ_JASATX010000001.1"/>
</dbReference>
<dbReference type="Gene3D" id="3.40.50.300">
    <property type="entry name" value="P-loop containing nucleotide triphosphate hydrolases"/>
    <property type="match status" value="1"/>
</dbReference>
<keyword evidence="6" id="KW-1185">Reference proteome</keyword>
<dbReference type="InterPro" id="IPR008995">
    <property type="entry name" value="Mo/tungstate-bd_C_term_dom"/>
</dbReference>
<evidence type="ECO:0000256" key="3">
    <source>
        <dbReference type="ARBA" id="ARBA00022840"/>
    </source>
</evidence>
<dbReference type="Gene3D" id="2.40.50.100">
    <property type="match status" value="1"/>
</dbReference>
<evidence type="ECO:0000256" key="2">
    <source>
        <dbReference type="ARBA" id="ARBA00022741"/>
    </source>
</evidence>
<evidence type="ECO:0000313" key="5">
    <source>
        <dbReference type="EMBL" id="MDI2097623.1"/>
    </source>
</evidence>
<dbReference type="GO" id="GO:0016887">
    <property type="term" value="F:ATP hydrolysis activity"/>
    <property type="evidence" value="ECO:0007669"/>
    <property type="project" value="InterPro"/>
</dbReference>
<dbReference type="GO" id="GO:0005524">
    <property type="term" value="F:ATP binding"/>
    <property type="evidence" value="ECO:0007669"/>
    <property type="project" value="UniProtKB-KW"/>
</dbReference>
<dbReference type="SUPFAM" id="SSF50331">
    <property type="entry name" value="MOP-like"/>
    <property type="match status" value="1"/>
</dbReference>
<sequence length="379" mass="41927">MRATTRTIDMPLAERKERGRAKGAALRLEAVRKVYGDNIVANDVTLDIEPGEFVTLLGASGSGKTTLLRMIAGFLEPTAGVITIDGKDVTSVPVHKRKIGVVFQNYALFPHMNVLKNVMFPLEMHKVPKVKRKELARDALAAVKLENFEDRMPSQLSGGQQQRVALARAIVMKPRLLLMDEPLGALDRRLREAMQLEILKLSRELGLTVINVTHDQEEAFTMSDKIALLADGTLIQYDEPAALYSAPVSEVAAEFLGESNRFEGQLVHEQQRWFVRADDIEVELTASAADGFAEGDRVVAVIRPWSISLSSADSDEQGSVGTVSALIYAGESQKVLVETPLGREFIVRRSLDSADEQLHEGQLVQLSWRPDHVVITRPR</sequence>
<keyword evidence="3 5" id="KW-0067">ATP-binding</keyword>
<comment type="caution">
    <text evidence="5">The sequence shown here is derived from an EMBL/GenBank/DDBJ whole genome shotgun (WGS) entry which is preliminary data.</text>
</comment>
<dbReference type="GO" id="GO:0043190">
    <property type="term" value="C:ATP-binding cassette (ABC) transporter complex"/>
    <property type="evidence" value="ECO:0007669"/>
    <property type="project" value="InterPro"/>
</dbReference>
<dbReference type="InterPro" id="IPR013611">
    <property type="entry name" value="Transp-assoc_OB_typ2"/>
</dbReference>
<organism evidence="5 6">
    <name type="scientific">Ruicaihuangia caeni</name>
    <dbReference type="NCBI Taxonomy" id="3042517"/>
    <lineage>
        <taxon>Bacteria</taxon>
        <taxon>Bacillati</taxon>
        <taxon>Actinomycetota</taxon>
        <taxon>Actinomycetes</taxon>
        <taxon>Micrococcales</taxon>
        <taxon>Microbacteriaceae</taxon>
        <taxon>Ruicaihuangia</taxon>
    </lineage>
</organism>
<keyword evidence="1" id="KW-0813">Transport</keyword>
<dbReference type="SUPFAM" id="SSF52540">
    <property type="entry name" value="P-loop containing nucleoside triphosphate hydrolases"/>
    <property type="match status" value="1"/>
</dbReference>
<dbReference type="SMART" id="SM00382">
    <property type="entry name" value="AAA"/>
    <property type="match status" value="1"/>
</dbReference>
<dbReference type="Pfam" id="PF00005">
    <property type="entry name" value="ABC_tran"/>
    <property type="match status" value="1"/>
</dbReference>
<dbReference type="AlphaFoldDB" id="A0AAW6T735"/>
<evidence type="ECO:0000256" key="1">
    <source>
        <dbReference type="ARBA" id="ARBA00022448"/>
    </source>
</evidence>
<keyword evidence="2" id="KW-0547">Nucleotide-binding</keyword>
<dbReference type="InterPro" id="IPR003593">
    <property type="entry name" value="AAA+_ATPase"/>
</dbReference>
<evidence type="ECO:0000259" key="4">
    <source>
        <dbReference type="PROSITE" id="PS50893"/>
    </source>
</evidence>
<dbReference type="InterPro" id="IPR027417">
    <property type="entry name" value="P-loop_NTPase"/>
</dbReference>
<dbReference type="PANTHER" id="PTHR42781:SF4">
    <property type="entry name" value="SPERMIDINE_PUTRESCINE IMPORT ATP-BINDING PROTEIN POTA"/>
    <property type="match status" value="1"/>
</dbReference>
<dbReference type="GO" id="GO:0022857">
    <property type="term" value="F:transmembrane transporter activity"/>
    <property type="evidence" value="ECO:0007669"/>
    <property type="project" value="InterPro"/>
</dbReference>
<dbReference type="PROSITE" id="PS50893">
    <property type="entry name" value="ABC_TRANSPORTER_2"/>
    <property type="match status" value="1"/>
</dbReference>
<dbReference type="Proteomes" id="UP001321506">
    <property type="component" value="Unassembled WGS sequence"/>
</dbReference>
<dbReference type="Pfam" id="PF08402">
    <property type="entry name" value="TOBE_2"/>
    <property type="match status" value="1"/>
</dbReference>
<protein>
    <submittedName>
        <fullName evidence="5">ABC transporter ATP-binding protein</fullName>
    </submittedName>
</protein>
<dbReference type="InterPro" id="IPR003439">
    <property type="entry name" value="ABC_transporter-like_ATP-bd"/>
</dbReference>